<organism evidence="1">
    <name type="scientific">bioreactor metagenome</name>
    <dbReference type="NCBI Taxonomy" id="1076179"/>
    <lineage>
        <taxon>unclassified sequences</taxon>
        <taxon>metagenomes</taxon>
        <taxon>ecological metagenomes</taxon>
    </lineage>
</organism>
<protein>
    <submittedName>
        <fullName evidence="1">Uncharacterized protein</fullName>
    </submittedName>
</protein>
<dbReference type="EMBL" id="VSSQ01021186">
    <property type="protein sequence ID" value="MPM66600.1"/>
    <property type="molecule type" value="Genomic_DNA"/>
</dbReference>
<comment type="caution">
    <text evidence="1">The sequence shown here is derived from an EMBL/GenBank/DDBJ whole genome shotgun (WGS) entry which is preliminary data.</text>
</comment>
<evidence type="ECO:0000313" key="1">
    <source>
        <dbReference type="EMBL" id="MPM66600.1"/>
    </source>
</evidence>
<reference evidence="1" key="1">
    <citation type="submission" date="2019-08" db="EMBL/GenBank/DDBJ databases">
        <authorList>
            <person name="Kucharzyk K."/>
            <person name="Murdoch R.W."/>
            <person name="Higgins S."/>
            <person name="Loffler F."/>
        </authorList>
    </citation>
    <scope>NUCLEOTIDE SEQUENCE</scope>
</reference>
<name>A0A645BM95_9ZZZZ</name>
<dbReference type="AlphaFoldDB" id="A0A645BM95"/>
<sequence>MVIQFIDIANGVPILDGGVNVGVYEVQGLLQKLPCENDGGCGTVPYFCILGLRDLDQHLGCRVLYIHLLEDRHTVVGYDNIPHGVHEHLVHSPGTKAAPHRVRNRPGCCDVVELSVLPFVSFRSFFKNHYRCVTHAHIFIPPILLDCLTCLKFVLLYKCNLI</sequence>
<accession>A0A645BM95</accession>
<gene>
    <name evidence="1" type="ORF">SDC9_113510</name>
</gene>
<proteinExistence type="predicted"/>